<feature type="transmembrane region" description="Helical" evidence="1">
    <location>
        <begin position="15"/>
        <end position="33"/>
    </location>
</feature>
<evidence type="ECO:0000313" key="3">
    <source>
        <dbReference type="EMBL" id="MFD1786916.1"/>
    </source>
</evidence>
<dbReference type="Proteomes" id="UP001597283">
    <property type="component" value="Unassembled WGS sequence"/>
</dbReference>
<evidence type="ECO:0000259" key="2">
    <source>
        <dbReference type="Pfam" id="PF04235"/>
    </source>
</evidence>
<dbReference type="EMBL" id="JBHUFC010000002">
    <property type="protein sequence ID" value="MFD1786916.1"/>
    <property type="molecule type" value="Genomic_DNA"/>
</dbReference>
<feature type="transmembrane region" description="Helical" evidence="1">
    <location>
        <begin position="263"/>
        <end position="283"/>
    </location>
</feature>
<feature type="domain" description="DUF418" evidence="2">
    <location>
        <begin position="247"/>
        <end position="403"/>
    </location>
</feature>
<name>A0ABW4N9Z7_9SPHN</name>
<keyword evidence="1" id="KW-1133">Transmembrane helix</keyword>
<reference evidence="4" key="1">
    <citation type="journal article" date="2019" name="Int. J. Syst. Evol. Microbiol.">
        <title>The Global Catalogue of Microorganisms (GCM) 10K type strain sequencing project: providing services to taxonomists for standard genome sequencing and annotation.</title>
        <authorList>
            <consortium name="The Broad Institute Genomics Platform"/>
            <consortium name="The Broad Institute Genome Sequencing Center for Infectious Disease"/>
            <person name="Wu L."/>
            <person name="Ma J."/>
        </authorList>
    </citation>
    <scope>NUCLEOTIDE SEQUENCE [LARGE SCALE GENOMIC DNA]</scope>
    <source>
        <strain evidence="4">Q85</strain>
    </source>
</reference>
<accession>A0ABW4N9Z7</accession>
<organism evidence="3 4">
    <name type="scientific">Sphingomonas floccifaciens</name>
    <dbReference type="NCBI Taxonomy" id="1844115"/>
    <lineage>
        <taxon>Bacteria</taxon>
        <taxon>Pseudomonadati</taxon>
        <taxon>Pseudomonadota</taxon>
        <taxon>Alphaproteobacteria</taxon>
        <taxon>Sphingomonadales</taxon>
        <taxon>Sphingomonadaceae</taxon>
        <taxon>Sphingomonas</taxon>
    </lineage>
</organism>
<dbReference type="PANTHER" id="PTHR30590">
    <property type="entry name" value="INNER MEMBRANE PROTEIN"/>
    <property type="match status" value="1"/>
</dbReference>
<feature type="transmembrane region" description="Helical" evidence="1">
    <location>
        <begin position="221"/>
        <end position="242"/>
    </location>
</feature>
<feature type="transmembrane region" description="Helical" evidence="1">
    <location>
        <begin position="141"/>
        <end position="168"/>
    </location>
</feature>
<dbReference type="InterPro" id="IPR052529">
    <property type="entry name" value="Bact_Transport_Assoc"/>
</dbReference>
<feature type="transmembrane region" description="Helical" evidence="1">
    <location>
        <begin position="289"/>
        <end position="319"/>
    </location>
</feature>
<gene>
    <name evidence="3" type="ORF">ACFSC3_04950</name>
</gene>
<proteinExistence type="predicted"/>
<keyword evidence="4" id="KW-1185">Reference proteome</keyword>
<feature type="transmembrane region" description="Helical" evidence="1">
    <location>
        <begin position="68"/>
        <end position="85"/>
    </location>
</feature>
<comment type="caution">
    <text evidence="3">The sequence shown here is derived from an EMBL/GenBank/DDBJ whole genome shotgun (WGS) entry which is preliminary data.</text>
</comment>
<keyword evidence="1" id="KW-0812">Transmembrane</keyword>
<feature type="transmembrane region" description="Helical" evidence="1">
    <location>
        <begin position="45"/>
        <end position="62"/>
    </location>
</feature>
<dbReference type="Pfam" id="PF04235">
    <property type="entry name" value="DUF418"/>
    <property type="match status" value="1"/>
</dbReference>
<feature type="transmembrane region" description="Helical" evidence="1">
    <location>
        <begin position="97"/>
        <end position="113"/>
    </location>
</feature>
<dbReference type="InterPro" id="IPR007349">
    <property type="entry name" value="DUF418"/>
</dbReference>
<protein>
    <submittedName>
        <fullName evidence="3">DUF418 domain-containing protein</fullName>
    </submittedName>
</protein>
<feature type="transmembrane region" description="Helical" evidence="1">
    <location>
        <begin position="365"/>
        <end position="381"/>
    </location>
</feature>
<dbReference type="PANTHER" id="PTHR30590:SF2">
    <property type="entry name" value="INNER MEMBRANE PROTEIN"/>
    <property type="match status" value="1"/>
</dbReference>
<feature type="transmembrane region" description="Helical" evidence="1">
    <location>
        <begin position="340"/>
        <end position="359"/>
    </location>
</feature>
<evidence type="ECO:0000256" key="1">
    <source>
        <dbReference type="SAM" id="Phobius"/>
    </source>
</evidence>
<keyword evidence="1" id="KW-0472">Membrane</keyword>
<sequence length="416" mass="45309">MATTATDRYLTLDTIRGVAVMGILLMNIVNFGLIEAAYMNPRAQGGATGLDLAAWLVNFVLFDGKMRGLFSFLFGASTLLVIDRATAKGENPAKVHYSRMIWLLAFGLAHLWLVWRGDILAHYAMVGMIAFAFRNRPTSGLVAIGIVLLVVQLVMMAGLATSVAMIAAGPLPGQSAADHAKSLTEFTNGFGVPAPAQVARDMAAYSGSYPEIVRARFAETAWWPITFLPIYGFETLAYMLFGMAGLRSGMLTGVWERRRYVKWLAIGFGIGIPGYAALAAWTVARDFSLVAVVTAAMAAATIIRPAMIIGWASLIVLLMRPGGALTTRISAAGRMAFTNYLLTSLICTTIFYGYGLGLYGRLPRAELYLIVLAVWAGMLLWSKPWLKHFAYGPFEWLWRSLSRLSFQPMRGGALTS</sequence>
<dbReference type="RefSeq" id="WP_380939291.1">
    <property type="nucleotide sequence ID" value="NZ_JBHUFC010000002.1"/>
</dbReference>
<evidence type="ECO:0000313" key="4">
    <source>
        <dbReference type="Proteomes" id="UP001597283"/>
    </source>
</evidence>